<name>A0A934WHV4_9RHOB</name>
<comment type="similarity">
    <text evidence="1">Belongs to the transglycosylase Slt family.</text>
</comment>
<dbReference type="InterPro" id="IPR008939">
    <property type="entry name" value="Lytic_TGlycosylase_superhlx_U"/>
</dbReference>
<feature type="domain" description="Transglycosylase SLT" evidence="5">
    <location>
        <begin position="495"/>
        <end position="594"/>
    </location>
</feature>
<dbReference type="SUPFAM" id="SSF53955">
    <property type="entry name" value="Lysozyme-like"/>
    <property type="match status" value="1"/>
</dbReference>
<dbReference type="PROSITE" id="PS00922">
    <property type="entry name" value="TRANSGLYCOSYLASE"/>
    <property type="match status" value="1"/>
</dbReference>
<organism evidence="6 7">
    <name type="scientific">Rhodobaculum claviforme</name>
    <dbReference type="NCBI Taxonomy" id="1549854"/>
    <lineage>
        <taxon>Bacteria</taxon>
        <taxon>Pseudomonadati</taxon>
        <taxon>Pseudomonadota</taxon>
        <taxon>Alphaproteobacteria</taxon>
        <taxon>Rhodobacterales</taxon>
        <taxon>Paracoccaceae</taxon>
        <taxon>Rhodobaculum</taxon>
    </lineage>
</organism>
<dbReference type="InterPro" id="IPR008258">
    <property type="entry name" value="Transglycosylase_SLT_dom_1"/>
</dbReference>
<feature type="signal peptide" evidence="4">
    <location>
        <begin position="1"/>
        <end position="27"/>
    </location>
</feature>
<evidence type="ECO:0000259" key="5">
    <source>
        <dbReference type="Pfam" id="PF01464"/>
    </source>
</evidence>
<feature type="chain" id="PRO_5037197622" description="Transglycosylase SLT domain-containing protein" evidence="4">
    <location>
        <begin position="28"/>
        <end position="651"/>
    </location>
</feature>
<dbReference type="AlphaFoldDB" id="A0A934WHV4"/>
<dbReference type="GO" id="GO:0008933">
    <property type="term" value="F:peptidoglycan lytic transglycosylase activity"/>
    <property type="evidence" value="ECO:0007669"/>
    <property type="project" value="InterPro"/>
</dbReference>
<dbReference type="GO" id="GO:0004553">
    <property type="term" value="F:hydrolase activity, hydrolyzing O-glycosyl compounds"/>
    <property type="evidence" value="ECO:0007669"/>
    <property type="project" value="InterPro"/>
</dbReference>
<dbReference type="InterPro" id="IPR023346">
    <property type="entry name" value="Lysozyme-like_dom_sf"/>
</dbReference>
<accession>A0A934WHV4</accession>
<evidence type="ECO:0000256" key="3">
    <source>
        <dbReference type="ARBA" id="ARBA00022729"/>
    </source>
</evidence>
<evidence type="ECO:0000256" key="1">
    <source>
        <dbReference type="ARBA" id="ARBA00007734"/>
    </source>
</evidence>
<comment type="caution">
    <text evidence="6">The sequence shown here is derived from an EMBL/GenBank/DDBJ whole genome shotgun (WGS) entry which is preliminary data.</text>
</comment>
<dbReference type="PANTHER" id="PTHR37423:SF2">
    <property type="entry name" value="MEMBRANE-BOUND LYTIC MUREIN TRANSGLYCOSYLASE C"/>
    <property type="match status" value="1"/>
</dbReference>
<dbReference type="InterPro" id="IPR000189">
    <property type="entry name" value="Transglyc_AS"/>
</dbReference>
<dbReference type="CDD" id="cd13401">
    <property type="entry name" value="Slt70-like"/>
    <property type="match status" value="1"/>
</dbReference>
<reference evidence="6" key="2">
    <citation type="journal article" date="2020" name="Microorganisms">
        <title>Osmotic Adaptation and Compatible Solute Biosynthesis of Phototrophic Bacteria as Revealed from Genome Analyses.</title>
        <authorList>
            <person name="Imhoff J.F."/>
            <person name="Rahn T."/>
            <person name="Kunzel S."/>
            <person name="Keller A."/>
            <person name="Neulinger S.C."/>
        </authorList>
    </citation>
    <scope>NUCLEOTIDE SEQUENCE</scope>
    <source>
        <strain evidence="6">LMG 28126</strain>
    </source>
</reference>
<evidence type="ECO:0000313" key="7">
    <source>
        <dbReference type="Proteomes" id="UP000706333"/>
    </source>
</evidence>
<sequence length="651" mass="68474">MIPVSPTAFLRAALAAALLVPALSAPAQEAPPPQRAAGLLGSALEEGAAGGWARAGAIAAPAGAVAQAVVEWHRLRAGDGDWRAVSAFAAAHPDWPEVDRFHARAESTLSGSAPPQGVIAFFEGRTPATGAGAVALAAARAATGDSAGATAAAVQAWRTLTLSEVEERSLLAAHGTALAGHHDARLDMLLWRRDRTGAARQAARMDAGAQALAAARLALAARDSGVTALIAAVPRARADDPGLAFDRFDWRMHNALHESAGDLLLERSDAGTLGRPEAWARSRAFLARQALGDGDARRAWRLAAGHGLDSGGAFADMEWFAGFVALRYLDAADTALRHFQRLRVGVSAPISVSRAAYWEGRAREALGEHANAAAAYAFAAEHATTFYGQLAAERTGLPMPAALAGPDGPVGALPDHDLLRAALLLRGAGHWHRARQFFLALGTAVDAPGRAALARHAVALGEENWAVTLGRVTSGDVPVDAAFPLHPMARMDLPVPTALALAISRRESEFDPAVVSPADARGLMQVLPGTGRDVARRLGVAFEDAWLTTDPALNVRLGATYLAELTERFGPGLALVAAGYNAGPARPPQWIARLGDPRDMDDDALIDWIERVPFAETRNYIMRVTESKVVYRARLAGRAVPFDVLVTLRGR</sequence>
<dbReference type="Gene3D" id="1.10.530.10">
    <property type="match status" value="1"/>
</dbReference>
<dbReference type="EMBL" id="NHSD01000108">
    <property type="protein sequence ID" value="MBK5926191.1"/>
    <property type="molecule type" value="Genomic_DNA"/>
</dbReference>
<dbReference type="Gene3D" id="1.25.20.10">
    <property type="entry name" value="Bacterial muramidases"/>
    <property type="match status" value="1"/>
</dbReference>
<keyword evidence="3 4" id="KW-0732">Signal</keyword>
<keyword evidence="7" id="KW-1185">Reference proteome</keyword>
<comment type="similarity">
    <text evidence="2">Belongs to the virb1 family.</text>
</comment>
<dbReference type="Proteomes" id="UP000706333">
    <property type="component" value="Unassembled WGS sequence"/>
</dbReference>
<evidence type="ECO:0000256" key="2">
    <source>
        <dbReference type="ARBA" id="ARBA00009387"/>
    </source>
</evidence>
<reference evidence="6" key="1">
    <citation type="submission" date="2017-05" db="EMBL/GenBank/DDBJ databases">
        <authorList>
            <person name="Imhoff J.F."/>
            <person name="Rahn T."/>
            <person name="Kuenzel S."/>
            <person name="Neulinger S.C."/>
        </authorList>
    </citation>
    <scope>NUCLEOTIDE SEQUENCE</scope>
    <source>
        <strain evidence="6">LMG 28126</strain>
    </source>
</reference>
<dbReference type="RefSeq" id="WP_201155772.1">
    <property type="nucleotide sequence ID" value="NZ_NHSD01000108.1"/>
</dbReference>
<dbReference type="GO" id="GO:0042597">
    <property type="term" value="C:periplasmic space"/>
    <property type="evidence" value="ECO:0007669"/>
    <property type="project" value="InterPro"/>
</dbReference>
<evidence type="ECO:0000256" key="4">
    <source>
        <dbReference type="SAM" id="SignalP"/>
    </source>
</evidence>
<dbReference type="PANTHER" id="PTHR37423">
    <property type="entry name" value="SOLUBLE LYTIC MUREIN TRANSGLYCOSYLASE-RELATED"/>
    <property type="match status" value="1"/>
</dbReference>
<proteinExistence type="inferred from homology"/>
<dbReference type="GO" id="GO:0000270">
    <property type="term" value="P:peptidoglycan metabolic process"/>
    <property type="evidence" value="ECO:0007669"/>
    <property type="project" value="InterPro"/>
</dbReference>
<protein>
    <recommendedName>
        <fullName evidence="5">Transglycosylase SLT domain-containing protein</fullName>
    </recommendedName>
</protein>
<evidence type="ECO:0000313" key="6">
    <source>
        <dbReference type="EMBL" id="MBK5926191.1"/>
    </source>
</evidence>
<dbReference type="SUPFAM" id="SSF48435">
    <property type="entry name" value="Bacterial muramidases"/>
    <property type="match status" value="1"/>
</dbReference>
<dbReference type="GO" id="GO:0016020">
    <property type="term" value="C:membrane"/>
    <property type="evidence" value="ECO:0007669"/>
    <property type="project" value="InterPro"/>
</dbReference>
<dbReference type="Pfam" id="PF01464">
    <property type="entry name" value="SLT"/>
    <property type="match status" value="1"/>
</dbReference>
<gene>
    <name evidence="6" type="ORF">CCR87_02290</name>
</gene>